<name>A0A6A5H3P3_CAERE</name>
<dbReference type="Proteomes" id="UP000483820">
    <property type="component" value="Chromosome III"/>
</dbReference>
<evidence type="ECO:0000313" key="1">
    <source>
        <dbReference type="EMBL" id="KAF1761092.1"/>
    </source>
</evidence>
<dbReference type="KEGG" id="crq:GCK72_009346"/>
<dbReference type="AlphaFoldDB" id="A0A6A5H3P3"/>
<organism evidence="1 2">
    <name type="scientific">Caenorhabditis remanei</name>
    <name type="common">Caenorhabditis vulgaris</name>
    <dbReference type="NCBI Taxonomy" id="31234"/>
    <lineage>
        <taxon>Eukaryota</taxon>
        <taxon>Metazoa</taxon>
        <taxon>Ecdysozoa</taxon>
        <taxon>Nematoda</taxon>
        <taxon>Chromadorea</taxon>
        <taxon>Rhabditida</taxon>
        <taxon>Rhabditina</taxon>
        <taxon>Rhabditomorpha</taxon>
        <taxon>Rhabditoidea</taxon>
        <taxon>Rhabditidae</taxon>
        <taxon>Peloderinae</taxon>
        <taxon>Caenorhabditis</taxon>
    </lineage>
</organism>
<dbReference type="RefSeq" id="XP_053586912.1">
    <property type="nucleotide sequence ID" value="XM_053727335.1"/>
</dbReference>
<reference evidence="1 2" key="1">
    <citation type="submission" date="2019-12" db="EMBL/GenBank/DDBJ databases">
        <title>Chromosome-level assembly of the Caenorhabditis remanei genome.</title>
        <authorList>
            <person name="Teterina A.A."/>
            <person name="Willis J.H."/>
            <person name="Phillips P.C."/>
        </authorList>
    </citation>
    <scope>NUCLEOTIDE SEQUENCE [LARGE SCALE GENOMIC DNA]</scope>
    <source>
        <strain evidence="1 2">PX506</strain>
        <tissue evidence="1">Whole organism</tissue>
    </source>
</reference>
<dbReference type="EMBL" id="WUAV01000003">
    <property type="protein sequence ID" value="KAF1761092.1"/>
    <property type="molecule type" value="Genomic_DNA"/>
</dbReference>
<gene>
    <name evidence="1" type="ORF">GCK72_009346</name>
</gene>
<comment type="caution">
    <text evidence="1">The sequence shown here is derived from an EMBL/GenBank/DDBJ whole genome shotgun (WGS) entry which is preliminary data.</text>
</comment>
<protein>
    <submittedName>
        <fullName evidence="1">Uncharacterized protein</fullName>
    </submittedName>
</protein>
<proteinExistence type="predicted"/>
<dbReference type="CTD" id="78774882"/>
<dbReference type="GeneID" id="78774882"/>
<evidence type="ECO:0000313" key="2">
    <source>
        <dbReference type="Proteomes" id="UP000483820"/>
    </source>
</evidence>
<sequence length="130" mass="14823">MAIRNGFDNEFNTCYVTFPRKCSTTIVDYLRALTSDCADPKITIALDLLHIRKRNRQFNHSFFDLRGSTLGLLLSRTVNQLLEAPPIGISTVAPPMIWLTKNSRKLKYPHVPFTILNKPVNLSYLVILAF</sequence>
<accession>A0A6A5H3P3</accession>